<evidence type="ECO:0000256" key="2">
    <source>
        <dbReference type="ARBA" id="ARBA00022448"/>
    </source>
</evidence>
<feature type="transmembrane region" description="Helical" evidence="9">
    <location>
        <begin position="6"/>
        <end position="22"/>
    </location>
</feature>
<dbReference type="GO" id="GO:0033281">
    <property type="term" value="C:TAT protein transport complex"/>
    <property type="evidence" value="ECO:0007669"/>
    <property type="project" value="UniProtKB-UniRule"/>
</dbReference>
<evidence type="ECO:0000256" key="6">
    <source>
        <dbReference type="ARBA" id="ARBA00022989"/>
    </source>
</evidence>
<comment type="caution">
    <text evidence="11">The sequence shown here is derived from an EMBL/GenBank/DDBJ whole genome shotgun (WGS) entry which is preliminary data.</text>
</comment>
<evidence type="ECO:0000256" key="8">
    <source>
        <dbReference type="ARBA" id="ARBA00023136"/>
    </source>
</evidence>
<dbReference type="Proteomes" id="UP000226525">
    <property type="component" value="Unassembled WGS sequence"/>
</dbReference>
<dbReference type="GO" id="GO:0043953">
    <property type="term" value="P:protein transport by the Tat complex"/>
    <property type="evidence" value="ECO:0007669"/>
    <property type="project" value="UniProtKB-UniRule"/>
</dbReference>
<comment type="subcellular location">
    <subcellularLocation>
        <location evidence="1 9">Cell membrane</location>
        <topology evidence="1 9">Single-pass membrane protein</topology>
    </subcellularLocation>
</comment>
<protein>
    <recommendedName>
        <fullName evidence="9">Sec-independent protein translocase protein TatA</fullName>
    </recommendedName>
</protein>
<dbReference type="AlphaFoldDB" id="A0A2D6YML8"/>
<evidence type="ECO:0000256" key="10">
    <source>
        <dbReference type="SAM" id="MobiDB-lite"/>
    </source>
</evidence>
<dbReference type="HAMAP" id="MF_00236">
    <property type="entry name" value="TatA_E"/>
    <property type="match status" value="1"/>
</dbReference>
<dbReference type="GO" id="GO:0008320">
    <property type="term" value="F:protein transmembrane transporter activity"/>
    <property type="evidence" value="ECO:0007669"/>
    <property type="project" value="UniProtKB-UniRule"/>
</dbReference>
<keyword evidence="2 9" id="KW-0813">Transport</keyword>
<evidence type="ECO:0000256" key="5">
    <source>
        <dbReference type="ARBA" id="ARBA00022927"/>
    </source>
</evidence>
<feature type="region of interest" description="Disordered" evidence="10">
    <location>
        <begin position="50"/>
        <end position="69"/>
    </location>
</feature>
<dbReference type="EMBL" id="NZEX01000156">
    <property type="protein sequence ID" value="MAH64345.1"/>
    <property type="molecule type" value="Genomic_DNA"/>
</dbReference>
<keyword evidence="4 9" id="KW-0812">Transmembrane</keyword>
<keyword evidence="8 9" id="KW-0472">Membrane</keyword>
<dbReference type="PANTHER" id="PTHR42982:SF1">
    <property type="entry name" value="SEC-INDEPENDENT PROTEIN TRANSLOCASE PROTEIN TATA"/>
    <property type="match status" value="1"/>
</dbReference>
<evidence type="ECO:0000256" key="3">
    <source>
        <dbReference type="ARBA" id="ARBA00022475"/>
    </source>
</evidence>
<dbReference type="PANTHER" id="PTHR42982">
    <property type="entry name" value="SEC-INDEPENDENT PROTEIN TRANSLOCASE PROTEIN TATA"/>
    <property type="match status" value="1"/>
</dbReference>
<evidence type="ECO:0000313" key="11">
    <source>
        <dbReference type="EMBL" id="MAH64345.1"/>
    </source>
</evidence>
<keyword evidence="7 9" id="KW-0811">Translocation</keyword>
<evidence type="ECO:0000256" key="4">
    <source>
        <dbReference type="ARBA" id="ARBA00022692"/>
    </source>
</evidence>
<gene>
    <name evidence="9" type="primary">tatA</name>
    <name evidence="11" type="ORF">CMN54_13050</name>
</gene>
<sequence>MFGLGIWELIIILSIVVMLFGAKRLPMIGEGLGSMITNFKKATKTNELEEKKEESVLVEGSSKEKEGVS</sequence>
<name>A0A2D6YML8_9DELT</name>
<evidence type="ECO:0000313" key="12">
    <source>
        <dbReference type="Proteomes" id="UP000226525"/>
    </source>
</evidence>
<dbReference type="Pfam" id="PF02416">
    <property type="entry name" value="TatA_B_E"/>
    <property type="match status" value="1"/>
</dbReference>
<reference evidence="12" key="1">
    <citation type="submission" date="2017-09" db="EMBL/GenBank/DDBJ databases">
        <title>The Reconstruction of 2,631 Draft Metagenome-Assembled Genomes from the Global Oceans.</title>
        <authorList>
            <person name="Tully B.J."/>
            <person name="Graham E.D."/>
            <person name="Heidelberg J.F."/>
        </authorList>
    </citation>
    <scope>NUCLEOTIDE SEQUENCE [LARGE SCALE GENOMIC DNA]</scope>
</reference>
<evidence type="ECO:0000256" key="7">
    <source>
        <dbReference type="ARBA" id="ARBA00023010"/>
    </source>
</evidence>
<dbReference type="NCBIfam" id="TIGR01411">
    <property type="entry name" value="tatAE"/>
    <property type="match status" value="1"/>
</dbReference>
<dbReference type="InterPro" id="IPR006312">
    <property type="entry name" value="TatA/E"/>
</dbReference>
<dbReference type="InterPro" id="IPR003369">
    <property type="entry name" value="TatA/B/E"/>
</dbReference>
<evidence type="ECO:0000256" key="9">
    <source>
        <dbReference type="HAMAP-Rule" id="MF_00236"/>
    </source>
</evidence>
<comment type="subunit">
    <text evidence="9">Forms a complex with TatC.</text>
</comment>
<dbReference type="Gene3D" id="1.20.5.3310">
    <property type="match status" value="1"/>
</dbReference>
<organism evidence="11 12">
    <name type="scientific">SAR324 cluster bacterium</name>
    <dbReference type="NCBI Taxonomy" id="2024889"/>
    <lineage>
        <taxon>Bacteria</taxon>
        <taxon>Deltaproteobacteria</taxon>
        <taxon>SAR324 cluster</taxon>
    </lineage>
</organism>
<evidence type="ECO:0000256" key="1">
    <source>
        <dbReference type="ARBA" id="ARBA00004162"/>
    </source>
</evidence>
<keyword evidence="6 9" id="KW-1133">Transmembrane helix</keyword>
<keyword evidence="5 9" id="KW-0653">Protein transport</keyword>
<keyword evidence="3 9" id="KW-1003">Cell membrane</keyword>
<comment type="similarity">
    <text evidence="9">Belongs to the TatA/E family.</text>
</comment>
<proteinExistence type="inferred from homology"/>
<comment type="function">
    <text evidence="9">Part of the twin-arginine translocation (Tat) system that transports large folded proteins containing a characteristic twin-arginine motif in their signal peptide across membranes. TatA could form the protein-conducting channel of the Tat system.</text>
</comment>
<accession>A0A2D6YML8</accession>